<dbReference type="Proteomes" id="UP001215712">
    <property type="component" value="Unassembled WGS sequence"/>
</dbReference>
<keyword evidence="3" id="KW-1185">Reference proteome</keyword>
<comment type="caution">
    <text evidence="2">The sequence shown here is derived from an EMBL/GenBank/DDBJ whole genome shotgun (WGS) entry which is preliminary data.</text>
</comment>
<feature type="region of interest" description="Disordered" evidence="1">
    <location>
        <begin position="133"/>
        <end position="179"/>
    </location>
</feature>
<evidence type="ECO:0000313" key="3">
    <source>
        <dbReference type="Proteomes" id="UP001215712"/>
    </source>
</evidence>
<evidence type="ECO:0000313" key="2">
    <source>
        <dbReference type="EMBL" id="KAJ5712265.1"/>
    </source>
</evidence>
<evidence type="ECO:0000256" key="1">
    <source>
        <dbReference type="SAM" id="MobiDB-lite"/>
    </source>
</evidence>
<proteinExistence type="predicted"/>
<dbReference type="PANTHER" id="PTHR40635:SF1">
    <property type="match status" value="1"/>
</dbReference>
<reference evidence="2" key="2">
    <citation type="submission" date="2023-01" db="EMBL/GenBank/DDBJ databases">
        <authorList>
            <person name="Petersen C."/>
        </authorList>
    </citation>
    <scope>NUCLEOTIDE SEQUENCE</scope>
    <source>
        <strain evidence="2">IBT 17514</strain>
    </source>
</reference>
<protein>
    <submittedName>
        <fullName evidence="2">Uncharacterized protein</fullName>
    </submittedName>
</protein>
<name>A0AAD6MSQ8_9EURO</name>
<dbReference type="EMBL" id="JAQJAN010000013">
    <property type="protein sequence ID" value="KAJ5712265.1"/>
    <property type="molecule type" value="Genomic_DNA"/>
</dbReference>
<accession>A0AAD6MSQ8</accession>
<dbReference type="AlphaFoldDB" id="A0AAD6MSQ8"/>
<gene>
    <name evidence="2" type="ORF">N7493_008733</name>
</gene>
<dbReference type="PANTHER" id="PTHR40635">
    <property type="match status" value="1"/>
</dbReference>
<reference evidence="2" key="1">
    <citation type="journal article" date="2023" name="IMA Fungus">
        <title>Comparative genomic study of the Penicillium genus elucidates a diverse pangenome and 15 lateral gene transfer events.</title>
        <authorList>
            <person name="Petersen C."/>
            <person name="Sorensen T."/>
            <person name="Nielsen M.R."/>
            <person name="Sondergaard T.E."/>
            <person name="Sorensen J.L."/>
            <person name="Fitzpatrick D.A."/>
            <person name="Frisvad J.C."/>
            <person name="Nielsen K.L."/>
        </authorList>
    </citation>
    <scope>NUCLEOTIDE SEQUENCE</scope>
    <source>
        <strain evidence="2">IBT 17514</strain>
    </source>
</reference>
<organism evidence="2 3">
    <name type="scientific">Penicillium malachiteum</name>
    <dbReference type="NCBI Taxonomy" id="1324776"/>
    <lineage>
        <taxon>Eukaryota</taxon>
        <taxon>Fungi</taxon>
        <taxon>Dikarya</taxon>
        <taxon>Ascomycota</taxon>
        <taxon>Pezizomycotina</taxon>
        <taxon>Eurotiomycetes</taxon>
        <taxon>Eurotiomycetidae</taxon>
        <taxon>Eurotiales</taxon>
        <taxon>Aspergillaceae</taxon>
        <taxon>Penicillium</taxon>
    </lineage>
</organism>
<sequence length="238" mass="27160">MAPLRRYLRITKYSVLECRIYLENPSDNRWLLGPSDPVLPRVFAAVRPLVLPKLREENERRWARKKSKATKDVIAEDDFEVGIFLRESRSRHSLLTRNKTFHQPNKDEDLENAADQLGDFAQAADAEIVIESDSEPEIDLRNIPEATEGDESVPNTERPSRKRKRKAELDLNDTQSNTDEKKLGFTTHYEGFSISGWVLCLLVARKGDRTRTGVKAGEPNQPLMEQWISTQAEGVSAD</sequence>